<protein>
    <recommendedName>
        <fullName evidence="1">N(6)-L-threonylcarbamoyladenine synthase</fullName>
        <ecNumber evidence="1">2.3.1.234</ecNumber>
    </recommendedName>
</protein>
<gene>
    <name evidence="9" type="ORF">TWF694_009315</name>
</gene>
<dbReference type="AlphaFoldDB" id="A0AAV9XH99"/>
<keyword evidence="7" id="KW-0496">Mitochondrion</keyword>
<dbReference type="InterPro" id="IPR017861">
    <property type="entry name" value="KAE1/TsaD"/>
</dbReference>
<dbReference type="PANTHER" id="PTHR11735:SF6">
    <property type="entry name" value="TRNA N6-ADENOSINE THREONYLCARBAMOYLTRANSFERASE, MITOCHONDRIAL"/>
    <property type="match status" value="1"/>
</dbReference>
<keyword evidence="5 7" id="KW-0012">Acyltransferase</keyword>
<keyword evidence="10" id="KW-1185">Reference proteome</keyword>
<evidence type="ECO:0000256" key="7">
    <source>
        <dbReference type="HAMAP-Rule" id="MF_03179"/>
    </source>
</evidence>
<dbReference type="InterPro" id="IPR043129">
    <property type="entry name" value="ATPase_NBD"/>
</dbReference>
<evidence type="ECO:0000313" key="10">
    <source>
        <dbReference type="Proteomes" id="UP001365542"/>
    </source>
</evidence>
<dbReference type="GO" id="GO:0005739">
    <property type="term" value="C:mitochondrion"/>
    <property type="evidence" value="ECO:0007669"/>
    <property type="project" value="UniProtKB-SubCell"/>
</dbReference>
<dbReference type="InterPro" id="IPR022450">
    <property type="entry name" value="TsaD"/>
</dbReference>
<name>A0AAV9XH99_9PEZI</name>
<comment type="subunit">
    <text evidence="7">Homodimer.</text>
</comment>
<dbReference type="Gene3D" id="3.30.420.40">
    <property type="match status" value="2"/>
</dbReference>
<organism evidence="9 10">
    <name type="scientific">Orbilia ellipsospora</name>
    <dbReference type="NCBI Taxonomy" id="2528407"/>
    <lineage>
        <taxon>Eukaryota</taxon>
        <taxon>Fungi</taxon>
        <taxon>Dikarya</taxon>
        <taxon>Ascomycota</taxon>
        <taxon>Pezizomycotina</taxon>
        <taxon>Orbiliomycetes</taxon>
        <taxon>Orbiliales</taxon>
        <taxon>Orbiliaceae</taxon>
        <taxon>Orbilia</taxon>
    </lineage>
</organism>
<comment type="similarity">
    <text evidence="7">Belongs to the KAE1 / TsaD family.</text>
</comment>
<evidence type="ECO:0000256" key="4">
    <source>
        <dbReference type="ARBA" id="ARBA00022723"/>
    </source>
</evidence>
<accession>A0AAV9XH99</accession>
<comment type="subcellular location">
    <subcellularLocation>
        <location evidence="7">Mitochondrion</location>
    </subcellularLocation>
</comment>
<proteinExistence type="inferred from homology"/>
<evidence type="ECO:0000256" key="3">
    <source>
        <dbReference type="ARBA" id="ARBA00022694"/>
    </source>
</evidence>
<dbReference type="PANTHER" id="PTHR11735">
    <property type="entry name" value="TRNA N6-ADENOSINE THREONYLCARBAMOYLTRANSFERASE"/>
    <property type="match status" value="1"/>
</dbReference>
<keyword evidence="2 7" id="KW-0808">Transferase</keyword>
<comment type="caution">
    <text evidence="9">The sequence shown here is derived from an EMBL/GenBank/DDBJ whole genome shotgun (WGS) entry which is preliminary data.</text>
</comment>
<comment type="function">
    <text evidence="7">Required for the formation of a threonylcarbamoyl group on adenosine at position 37 (t(6)A37) in mitochondrial tRNAs that read codons beginning with adenine. Probably involved in the transfer of the threonylcarbamoyl moiety of threonylcarbamoyl-AMP (TC-AMP) to the N6 group of A37. Involved in mitochondrial genome maintenance.</text>
</comment>
<dbReference type="EMBL" id="JAVHJO010000005">
    <property type="protein sequence ID" value="KAK6540524.1"/>
    <property type="molecule type" value="Genomic_DNA"/>
</dbReference>
<dbReference type="HAMAP" id="MF_01445">
    <property type="entry name" value="TsaD"/>
    <property type="match status" value="1"/>
</dbReference>
<comment type="catalytic activity">
    <reaction evidence="6 7">
        <text>L-threonylcarbamoyladenylate + adenosine(37) in tRNA = N(6)-L-threonylcarbamoyladenosine(37) in tRNA + AMP + H(+)</text>
        <dbReference type="Rhea" id="RHEA:37059"/>
        <dbReference type="Rhea" id="RHEA-COMP:10162"/>
        <dbReference type="Rhea" id="RHEA-COMP:10163"/>
        <dbReference type="ChEBI" id="CHEBI:15378"/>
        <dbReference type="ChEBI" id="CHEBI:73682"/>
        <dbReference type="ChEBI" id="CHEBI:74411"/>
        <dbReference type="ChEBI" id="CHEBI:74418"/>
        <dbReference type="ChEBI" id="CHEBI:456215"/>
        <dbReference type="EC" id="2.3.1.234"/>
    </reaction>
</comment>
<dbReference type="InterPro" id="IPR000905">
    <property type="entry name" value="Gcp-like_dom"/>
</dbReference>
<dbReference type="GO" id="GO:0046872">
    <property type="term" value="F:metal ion binding"/>
    <property type="evidence" value="ECO:0007669"/>
    <property type="project" value="UniProtKB-KW"/>
</dbReference>
<sequence length="505" mass="55903">MHQGPRLGQWYHIDIITIRKLNPLSNCRGGLSIYNCMLAVGSLPLAAQCMSPSLTIRSMRTLRSARRFRGPGYTQSVYRGKRWFTVLGIESSCDDSSVAILNIPRDGTPSLPFHGKVTADTTKYLGINPITAFQAHRRNLSPLIQSALPYLPNGCKPDIVAVTRGPGMISSLDVGLQTAKGLALAWGVPLVAVNHMQAHALTVRLCKALEGQGLDNPRYPFLSLLVSGGHTMIVLSRGLTDHEILADTIDTAVGDCLDKAARVIVPDDIVKSMKDTNYGKMLEEFSSMSESQLEYEVSKPDIIGSQIEEQYGWKLPIPLVGTKKEGHRGLMKFSFAGLRSSVDRLVEAKKSIDGKGWTSIEERKALASEVMRRCWEHLASRVMMSIDIMRRKDVEVGTLVVSGGVASNGFLRQVLRKQLDFHGHQQLELAFPPIEFCTDNAAMIAWTGYEMYKAGFESTMEIAPFRKWSLSSLEKTNEDIERDWEENAFGILNVSGWKPRGSSST</sequence>
<evidence type="ECO:0000259" key="8">
    <source>
        <dbReference type="Pfam" id="PF00814"/>
    </source>
</evidence>
<evidence type="ECO:0000313" key="9">
    <source>
        <dbReference type="EMBL" id="KAK6540524.1"/>
    </source>
</evidence>
<comment type="cofactor">
    <cofactor evidence="7">
        <name>a divalent metal cation</name>
        <dbReference type="ChEBI" id="CHEBI:60240"/>
    </cofactor>
    <text evidence="7">Binds 1 divalent metal cation per subunit.</text>
</comment>
<dbReference type="PROSITE" id="PS01016">
    <property type="entry name" value="GLYCOPROTEASE"/>
    <property type="match status" value="1"/>
</dbReference>
<dbReference type="SUPFAM" id="SSF53067">
    <property type="entry name" value="Actin-like ATPase domain"/>
    <property type="match status" value="2"/>
</dbReference>
<reference evidence="9 10" key="1">
    <citation type="submission" date="2019-10" db="EMBL/GenBank/DDBJ databases">
        <authorList>
            <person name="Palmer J.M."/>
        </authorList>
    </citation>
    <scope>NUCLEOTIDE SEQUENCE [LARGE SCALE GENOMIC DNA]</scope>
    <source>
        <strain evidence="9 10">TWF694</strain>
    </source>
</reference>
<dbReference type="Proteomes" id="UP001365542">
    <property type="component" value="Unassembled WGS sequence"/>
</dbReference>
<dbReference type="GO" id="GO:0061711">
    <property type="term" value="F:tRNA N(6)-L-threonylcarbamoyladenine synthase activity"/>
    <property type="evidence" value="ECO:0007669"/>
    <property type="project" value="UniProtKB-EC"/>
</dbReference>
<dbReference type="Pfam" id="PF00814">
    <property type="entry name" value="TsaD"/>
    <property type="match status" value="1"/>
</dbReference>
<keyword evidence="3 7" id="KW-0819">tRNA processing</keyword>
<evidence type="ECO:0000256" key="1">
    <source>
        <dbReference type="ARBA" id="ARBA00012156"/>
    </source>
</evidence>
<dbReference type="PRINTS" id="PR00789">
    <property type="entry name" value="OSIALOPTASE"/>
</dbReference>
<evidence type="ECO:0000256" key="6">
    <source>
        <dbReference type="ARBA" id="ARBA00048117"/>
    </source>
</evidence>
<feature type="domain" description="Gcp-like" evidence="8">
    <location>
        <begin position="121"/>
        <end position="446"/>
    </location>
</feature>
<dbReference type="NCBIfam" id="TIGR00329">
    <property type="entry name" value="gcp_kae1"/>
    <property type="match status" value="1"/>
</dbReference>
<dbReference type="GO" id="GO:0072670">
    <property type="term" value="P:mitochondrial tRNA threonylcarbamoyladenosine modification"/>
    <property type="evidence" value="ECO:0007669"/>
    <property type="project" value="TreeGrafter"/>
</dbReference>
<evidence type="ECO:0000256" key="2">
    <source>
        <dbReference type="ARBA" id="ARBA00022679"/>
    </source>
</evidence>
<keyword evidence="4 7" id="KW-0479">Metal-binding</keyword>
<dbReference type="EC" id="2.3.1.234" evidence="1"/>
<dbReference type="InterPro" id="IPR017860">
    <property type="entry name" value="Peptidase_M22_CS"/>
</dbReference>
<evidence type="ECO:0000256" key="5">
    <source>
        <dbReference type="ARBA" id="ARBA00023315"/>
    </source>
</evidence>